<organism evidence="1 2">
    <name type="scientific">Novosphingobium cyanobacteriorum</name>
    <dbReference type="NCBI Taxonomy" id="3024215"/>
    <lineage>
        <taxon>Bacteria</taxon>
        <taxon>Pseudomonadati</taxon>
        <taxon>Pseudomonadota</taxon>
        <taxon>Alphaproteobacteria</taxon>
        <taxon>Sphingomonadales</taxon>
        <taxon>Sphingomonadaceae</taxon>
        <taxon>Novosphingobium</taxon>
    </lineage>
</organism>
<name>A0ABT6CI40_9SPHN</name>
<comment type="caution">
    <text evidence="1">The sequence shown here is derived from an EMBL/GenBank/DDBJ whole genome shotgun (WGS) entry which is preliminary data.</text>
</comment>
<evidence type="ECO:0008006" key="3">
    <source>
        <dbReference type="Google" id="ProtNLM"/>
    </source>
</evidence>
<proteinExistence type="predicted"/>
<sequence length="25" mass="2570">MLLLFGAAAAGLVARRRQGAKARTA</sequence>
<reference evidence="1 2" key="1">
    <citation type="submission" date="2023-03" db="EMBL/GenBank/DDBJ databases">
        <title>Novosphingobium cyanobacteriorum sp. nov., isolated from a eutrophic reservoir during the Microcystis bloom period.</title>
        <authorList>
            <person name="Kang M."/>
            <person name="Le V."/>
            <person name="Ko S.-R."/>
            <person name="Lee S.-A."/>
            <person name="Ahn C.-Y."/>
        </authorList>
    </citation>
    <scope>NUCLEOTIDE SEQUENCE [LARGE SCALE GENOMIC DNA]</scope>
    <source>
        <strain evidence="1 2">HBC54</strain>
    </source>
</reference>
<accession>A0ABT6CI40</accession>
<protein>
    <recommendedName>
        <fullName evidence="3">PEP-CTERM sorting domain-containing protein</fullName>
    </recommendedName>
</protein>
<evidence type="ECO:0000313" key="1">
    <source>
        <dbReference type="EMBL" id="MDF8333581.1"/>
    </source>
</evidence>
<dbReference type="RefSeq" id="WP_277277561.1">
    <property type="nucleotide sequence ID" value="NZ_JAROCY010000008.1"/>
</dbReference>
<dbReference type="Proteomes" id="UP001222770">
    <property type="component" value="Unassembled WGS sequence"/>
</dbReference>
<dbReference type="EMBL" id="JAROCY010000008">
    <property type="protein sequence ID" value="MDF8333581.1"/>
    <property type="molecule type" value="Genomic_DNA"/>
</dbReference>
<keyword evidence="2" id="KW-1185">Reference proteome</keyword>
<evidence type="ECO:0000313" key="2">
    <source>
        <dbReference type="Proteomes" id="UP001222770"/>
    </source>
</evidence>
<gene>
    <name evidence="1" type="ORF">POM99_10245</name>
</gene>